<evidence type="ECO:0008006" key="4">
    <source>
        <dbReference type="Google" id="ProtNLM"/>
    </source>
</evidence>
<organism evidence="2 3">
    <name type="scientific">Tomitella cavernea</name>
    <dbReference type="NCBI Taxonomy" id="1387982"/>
    <lineage>
        <taxon>Bacteria</taxon>
        <taxon>Bacillati</taxon>
        <taxon>Actinomycetota</taxon>
        <taxon>Actinomycetes</taxon>
        <taxon>Mycobacteriales</taxon>
        <taxon>Tomitella</taxon>
    </lineage>
</organism>
<feature type="compositionally biased region" description="Basic residues" evidence="1">
    <location>
        <begin position="307"/>
        <end position="320"/>
    </location>
</feature>
<evidence type="ECO:0000256" key="1">
    <source>
        <dbReference type="SAM" id="MobiDB-lite"/>
    </source>
</evidence>
<dbReference type="Proteomes" id="UP001500839">
    <property type="component" value="Unassembled WGS sequence"/>
</dbReference>
<accession>A0ABP9CW83</accession>
<keyword evidence="3" id="KW-1185">Reference proteome</keyword>
<sequence>MGRNRLLFRTNAVGNGFDDHALQRMCKQGDLARVRPGVYATPGDAATDITTRHVIAVHAAIAKQRTTAVVSHASAAAIHGLPLWDLSLARVHLTQPGTAGGHTTRRRHQHTAHLSPVQVTEVDGLPVSTVARTIVDLARTEQFDRAVAVGDAALNNAMTTVDELLEEITRLPGRSGATRARAAVLAMDPRSESIGESWSRIVMDRAGLPPRELQRVIRVNGDLLGRADYFFDEHGIVGEFDGRVKYSRQIDDPRDPGQIAWDEKKREDRLRDAGLEVMRWTWADLDAPCRLQGLFGSARTRASARPGSHHRRRRPVRRLRSPATGSPPNHVTESCAHRCRAGSTSPRAP</sequence>
<feature type="region of interest" description="Disordered" evidence="1">
    <location>
        <begin position="298"/>
        <end position="349"/>
    </location>
</feature>
<gene>
    <name evidence="2" type="ORF">GCM10023353_29990</name>
</gene>
<evidence type="ECO:0000313" key="2">
    <source>
        <dbReference type="EMBL" id="GAA4820207.1"/>
    </source>
</evidence>
<reference evidence="3" key="1">
    <citation type="journal article" date="2019" name="Int. J. Syst. Evol. Microbiol.">
        <title>The Global Catalogue of Microorganisms (GCM) 10K type strain sequencing project: providing services to taxonomists for standard genome sequencing and annotation.</title>
        <authorList>
            <consortium name="The Broad Institute Genomics Platform"/>
            <consortium name="The Broad Institute Genome Sequencing Center for Infectious Disease"/>
            <person name="Wu L."/>
            <person name="Ma J."/>
        </authorList>
    </citation>
    <scope>NUCLEOTIDE SEQUENCE [LARGE SCALE GENOMIC DNA]</scope>
    <source>
        <strain evidence="3">JCM 18542</strain>
    </source>
</reference>
<protein>
    <recommendedName>
        <fullName evidence="4">Type IV toxin-antitoxin system AbiEi family antitoxin domain-containing protein</fullName>
    </recommendedName>
</protein>
<dbReference type="RefSeq" id="WP_345602622.1">
    <property type="nucleotide sequence ID" value="NZ_BAABKQ010000001.1"/>
</dbReference>
<name>A0ABP9CW83_9ACTN</name>
<evidence type="ECO:0000313" key="3">
    <source>
        <dbReference type="Proteomes" id="UP001500839"/>
    </source>
</evidence>
<dbReference type="EMBL" id="BAABKQ010000001">
    <property type="protein sequence ID" value="GAA4820207.1"/>
    <property type="molecule type" value="Genomic_DNA"/>
</dbReference>
<comment type="caution">
    <text evidence="2">The sequence shown here is derived from an EMBL/GenBank/DDBJ whole genome shotgun (WGS) entry which is preliminary data.</text>
</comment>
<proteinExistence type="predicted"/>